<protein>
    <submittedName>
        <fullName evidence="1">Uncharacterized protein</fullName>
    </submittedName>
</protein>
<organism evidence="1">
    <name type="scientific">marine sediment metagenome</name>
    <dbReference type="NCBI Taxonomy" id="412755"/>
    <lineage>
        <taxon>unclassified sequences</taxon>
        <taxon>metagenomes</taxon>
        <taxon>ecological metagenomes</taxon>
    </lineage>
</organism>
<accession>X1N712</accession>
<dbReference type="AlphaFoldDB" id="X1N712"/>
<comment type="caution">
    <text evidence="1">The sequence shown here is derived from an EMBL/GenBank/DDBJ whole genome shotgun (WGS) entry which is preliminary data.</text>
</comment>
<proteinExistence type="predicted"/>
<dbReference type="EMBL" id="BARV01030305">
    <property type="protein sequence ID" value="GAI39812.1"/>
    <property type="molecule type" value="Genomic_DNA"/>
</dbReference>
<gene>
    <name evidence="1" type="ORF">S06H3_48152</name>
</gene>
<reference evidence="1" key="1">
    <citation type="journal article" date="2014" name="Front. Microbiol.">
        <title>High frequency of phylogenetically diverse reductive dehalogenase-homologous genes in deep subseafloor sedimentary metagenomes.</title>
        <authorList>
            <person name="Kawai M."/>
            <person name="Futagami T."/>
            <person name="Toyoda A."/>
            <person name="Takaki Y."/>
            <person name="Nishi S."/>
            <person name="Hori S."/>
            <person name="Arai W."/>
            <person name="Tsubouchi T."/>
            <person name="Morono Y."/>
            <person name="Uchiyama I."/>
            <person name="Ito T."/>
            <person name="Fujiyama A."/>
            <person name="Inagaki F."/>
            <person name="Takami H."/>
        </authorList>
    </citation>
    <scope>NUCLEOTIDE SEQUENCE</scope>
    <source>
        <strain evidence="1">Expedition CK06-06</strain>
    </source>
</reference>
<name>X1N712_9ZZZZ</name>
<feature type="non-terminal residue" evidence="1">
    <location>
        <position position="1"/>
    </location>
</feature>
<sequence>LALALVFATTIFRAGPTEGATFVALGSVIENGTDAVSKVGLAVPSLAPSQAELSSSKAAPVKITDDGRVISFGKESDYWENTDAITELEEVLKQRMSIPVKVAIFSKRFSTEYNGVDFPEGNGKRGVYGWQIEPPPGMVICGVNTNDMAKNGNASVYVGPRNKNEVVYSSYVVQMTGKRDNLYGGGASVSIGVTAWAMEARYAELDKNHLVDESPSIFRRQVIGPKDGVSGKIRCPQNRLNMSTLTYATPLESIS</sequence>
<feature type="non-terminal residue" evidence="1">
    <location>
        <position position="255"/>
    </location>
</feature>
<evidence type="ECO:0000313" key="1">
    <source>
        <dbReference type="EMBL" id="GAI39812.1"/>
    </source>
</evidence>